<feature type="region of interest" description="Disordered" evidence="3">
    <location>
        <begin position="272"/>
        <end position="296"/>
    </location>
</feature>
<gene>
    <name evidence="4" type="ORF">PV05_02776</name>
</gene>
<dbReference type="GeneID" id="25324684"/>
<dbReference type="GO" id="GO:0045820">
    <property type="term" value="P:negative regulation of glycolytic process"/>
    <property type="evidence" value="ECO:0007669"/>
    <property type="project" value="TreeGrafter"/>
</dbReference>
<dbReference type="PROSITE" id="PS00175">
    <property type="entry name" value="PG_MUTASE"/>
    <property type="match status" value="1"/>
</dbReference>
<dbReference type="CDD" id="cd07067">
    <property type="entry name" value="HP_PGM_like"/>
    <property type="match status" value="1"/>
</dbReference>
<dbReference type="InterPro" id="IPR051695">
    <property type="entry name" value="Phosphoglycerate_Mutase"/>
</dbReference>
<dbReference type="SMART" id="SM00855">
    <property type="entry name" value="PGAM"/>
    <property type="match status" value="1"/>
</dbReference>
<evidence type="ECO:0000313" key="4">
    <source>
        <dbReference type="EMBL" id="KIW58236.1"/>
    </source>
</evidence>
<dbReference type="OrthoDB" id="354304at2759"/>
<dbReference type="AlphaFoldDB" id="A0A0D2C0H5"/>
<evidence type="ECO:0008006" key="6">
    <source>
        <dbReference type="Google" id="ProtNLM"/>
    </source>
</evidence>
<dbReference type="InterPro" id="IPR001345">
    <property type="entry name" value="PG/BPGM_mutase_AS"/>
</dbReference>
<evidence type="ECO:0000313" key="5">
    <source>
        <dbReference type="Proteomes" id="UP000054342"/>
    </source>
</evidence>
<protein>
    <recommendedName>
        <fullName evidence="6">Phosphoglycerate mutase</fullName>
    </recommendedName>
</protein>
<dbReference type="Proteomes" id="UP000054342">
    <property type="component" value="Unassembled WGS sequence"/>
</dbReference>
<dbReference type="Pfam" id="PF00300">
    <property type="entry name" value="His_Phos_1"/>
    <property type="match status" value="1"/>
</dbReference>
<organism evidence="4 5">
    <name type="scientific">Exophiala xenobiotica</name>
    <dbReference type="NCBI Taxonomy" id="348802"/>
    <lineage>
        <taxon>Eukaryota</taxon>
        <taxon>Fungi</taxon>
        <taxon>Dikarya</taxon>
        <taxon>Ascomycota</taxon>
        <taxon>Pezizomycotina</taxon>
        <taxon>Eurotiomycetes</taxon>
        <taxon>Chaetothyriomycetidae</taxon>
        <taxon>Chaetothyriales</taxon>
        <taxon>Herpotrichiellaceae</taxon>
        <taxon>Exophiala</taxon>
    </lineage>
</organism>
<dbReference type="GO" id="GO:0043456">
    <property type="term" value="P:regulation of pentose-phosphate shunt"/>
    <property type="evidence" value="ECO:0007669"/>
    <property type="project" value="TreeGrafter"/>
</dbReference>
<dbReference type="SUPFAM" id="SSF53254">
    <property type="entry name" value="Phosphoglycerate mutase-like"/>
    <property type="match status" value="1"/>
</dbReference>
<dbReference type="GO" id="GO:0005829">
    <property type="term" value="C:cytosol"/>
    <property type="evidence" value="ECO:0007669"/>
    <property type="project" value="TreeGrafter"/>
</dbReference>
<dbReference type="STRING" id="348802.A0A0D2C0H5"/>
<name>A0A0D2C0H5_9EURO</name>
<reference evidence="4 5" key="1">
    <citation type="submission" date="2015-01" db="EMBL/GenBank/DDBJ databases">
        <title>The Genome Sequence of Exophiala xenobiotica CBS118157.</title>
        <authorList>
            <consortium name="The Broad Institute Genomics Platform"/>
            <person name="Cuomo C."/>
            <person name="de Hoog S."/>
            <person name="Gorbushina A."/>
            <person name="Stielow B."/>
            <person name="Teixiera M."/>
            <person name="Abouelleil A."/>
            <person name="Chapman S.B."/>
            <person name="Priest M."/>
            <person name="Young S.K."/>
            <person name="Wortman J."/>
            <person name="Nusbaum C."/>
            <person name="Birren B."/>
        </authorList>
    </citation>
    <scope>NUCLEOTIDE SEQUENCE [LARGE SCALE GENOMIC DNA]</scope>
    <source>
        <strain evidence="4 5">CBS 118157</strain>
    </source>
</reference>
<keyword evidence="5" id="KW-1185">Reference proteome</keyword>
<keyword evidence="1" id="KW-0378">Hydrolase</keyword>
<dbReference type="PANTHER" id="PTHR46517">
    <property type="entry name" value="FRUCTOSE-2,6-BISPHOSPHATASE TIGAR"/>
    <property type="match status" value="1"/>
</dbReference>
<evidence type="ECO:0000256" key="2">
    <source>
        <dbReference type="PIRSR" id="PIRSR613078-2"/>
    </source>
</evidence>
<evidence type="ECO:0000256" key="3">
    <source>
        <dbReference type="SAM" id="MobiDB-lite"/>
    </source>
</evidence>
<feature type="binding site" evidence="2">
    <location>
        <position position="60"/>
    </location>
    <ligand>
        <name>substrate</name>
    </ligand>
</feature>
<dbReference type="GO" id="GO:0004331">
    <property type="term" value="F:fructose-2,6-bisphosphate 2-phosphatase activity"/>
    <property type="evidence" value="ECO:0007669"/>
    <property type="project" value="TreeGrafter"/>
</dbReference>
<sequence length="296" mass="32685">MHIFLIRHGETEHNVAGLFAGVTDSRLTVHGVQQTKSLGKYLTTHRNLRFTRVYASDLQRAYMTAEEIQRHQASHWTEERAPDVVRLELLREQDFGSYELVPWASRRAQQAPDPQDPSFRPQETAESMALRADMFVTDHIVPLSASLATNEQDIQPECVAVVSHGLFLSALWRTLVTKFHAGTVTLGPNVEVLGYGRPLEYLPSWSNTAFLEMTFHPSSVYPNARTAGEEPAAPTQSTLLPFAGVSLVVHAINGRDHLVDLKRARGGIGSSPYDAKQKSLDGFFKRPKGGAGAAAS</sequence>
<accession>A0A0D2C0H5</accession>
<dbReference type="Gene3D" id="3.40.50.1240">
    <property type="entry name" value="Phosphoglycerate mutase-like"/>
    <property type="match status" value="1"/>
</dbReference>
<feature type="binding site" evidence="2">
    <location>
        <begin position="7"/>
        <end position="14"/>
    </location>
    <ligand>
        <name>substrate</name>
    </ligand>
</feature>
<dbReference type="InterPro" id="IPR013078">
    <property type="entry name" value="His_Pase_superF_clade-1"/>
</dbReference>
<proteinExistence type="predicted"/>
<dbReference type="InterPro" id="IPR029033">
    <property type="entry name" value="His_PPase_superfam"/>
</dbReference>
<dbReference type="PANTHER" id="PTHR46517:SF1">
    <property type="entry name" value="FRUCTOSE-2,6-BISPHOSPHATASE TIGAR"/>
    <property type="match status" value="1"/>
</dbReference>
<evidence type="ECO:0000256" key="1">
    <source>
        <dbReference type="ARBA" id="ARBA00022801"/>
    </source>
</evidence>
<dbReference type="HOGENOM" id="CLU_033323_0_0_1"/>
<dbReference type="RefSeq" id="XP_013318820.1">
    <property type="nucleotide sequence ID" value="XM_013463366.1"/>
</dbReference>
<dbReference type="EMBL" id="KN847318">
    <property type="protein sequence ID" value="KIW58236.1"/>
    <property type="molecule type" value="Genomic_DNA"/>
</dbReference>